<dbReference type="EMBL" id="CABVJH010000002">
    <property type="protein sequence ID" value="VVQ29736.1"/>
    <property type="molecule type" value="Genomic_DNA"/>
</dbReference>
<keyword evidence="1" id="KW-0812">Transmembrane</keyword>
<evidence type="ECO:0000313" key="2">
    <source>
        <dbReference type="EMBL" id="VVQ29736.1"/>
    </source>
</evidence>
<evidence type="ECO:0000313" key="3">
    <source>
        <dbReference type="Proteomes" id="UP000325645"/>
    </source>
</evidence>
<keyword evidence="1" id="KW-0472">Membrane</keyword>
<keyword evidence="1" id="KW-1133">Transmembrane helix</keyword>
<feature type="transmembrane region" description="Helical" evidence="1">
    <location>
        <begin position="42"/>
        <end position="60"/>
    </location>
</feature>
<name>A0A5E7W455_PSEFL</name>
<reference evidence="2 3" key="1">
    <citation type="submission" date="2019-09" db="EMBL/GenBank/DDBJ databases">
        <authorList>
            <person name="Chandra G."/>
            <person name="Truman W A."/>
        </authorList>
    </citation>
    <scope>NUCLEOTIDE SEQUENCE [LARGE SCALE GENOMIC DNA]</scope>
    <source>
        <strain evidence="2">PS943</strain>
    </source>
</reference>
<dbReference type="AlphaFoldDB" id="A0A5E7W455"/>
<feature type="transmembrane region" description="Helical" evidence="1">
    <location>
        <begin position="7"/>
        <end position="26"/>
    </location>
</feature>
<accession>A0A5E7W455</accession>
<sequence>MAKKLEFWGILGTVVYLVIITATVAFKFEKFLALELNELGDFLAGAFGPIAFLWLVLGFLQQGRELKLSSDALHLQAEELKNSVAQQTKMADAAMQQIESQRISLEFQRREFERSIAPVLRFETRERAGGQVGMPIRLATKLLNTGQEVSDALIVLDPAIGGNNQFIIPRIGIKSSHDIAFNLDWPDEDLSGSCSISYMRSDGKRIVEEFAYKVSADNPFVLIERVAPTPQAD</sequence>
<protein>
    <submittedName>
        <fullName evidence="2">Uncharacterized protein</fullName>
    </submittedName>
</protein>
<gene>
    <name evidence="2" type="ORF">PS943_01465</name>
</gene>
<dbReference type="Proteomes" id="UP000325645">
    <property type="component" value="Unassembled WGS sequence"/>
</dbReference>
<dbReference type="RefSeq" id="WP_150655819.1">
    <property type="nucleotide sequence ID" value="NZ_CABVJH010000002.1"/>
</dbReference>
<organism evidence="2 3">
    <name type="scientific">Pseudomonas fluorescens</name>
    <dbReference type="NCBI Taxonomy" id="294"/>
    <lineage>
        <taxon>Bacteria</taxon>
        <taxon>Pseudomonadati</taxon>
        <taxon>Pseudomonadota</taxon>
        <taxon>Gammaproteobacteria</taxon>
        <taxon>Pseudomonadales</taxon>
        <taxon>Pseudomonadaceae</taxon>
        <taxon>Pseudomonas</taxon>
    </lineage>
</organism>
<proteinExistence type="predicted"/>
<evidence type="ECO:0000256" key="1">
    <source>
        <dbReference type="SAM" id="Phobius"/>
    </source>
</evidence>